<keyword evidence="3" id="KW-1185">Reference proteome</keyword>
<gene>
    <name evidence="2" type="ORF">BDV29DRAFT_153043</name>
</gene>
<dbReference type="Proteomes" id="UP000326565">
    <property type="component" value="Unassembled WGS sequence"/>
</dbReference>
<dbReference type="InterPro" id="IPR036188">
    <property type="entry name" value="FAD/NAD-bd_sf"/>
</dbReference>
<feature type="region of interest" description="Disordered" evidence="1">
    <location>
        <begin position="233"/>
        <end position="279"/>
    </location>
</feature>
<dbReference type="EMBL" id="ML732161">
    <property type="protein sequence ID" value="KAB8078119.1"/>
    <property type="molecule type" value="Genomic_DNA"/>
</dbReference>
<accession>A0A5N5XBN3</accession>
<dbReference type="OrthoDB" id="4505186at2759"/>
<dbReference type="PANTHER" id="PTHR40640:SF1">
    <property type="entry name" value="ANCHORED GLYCOPROTEIN, PUTATIVE (AFU_ORTHOLOGUE AFUA_8G04860)-RELATED"/>
    <property type="match status" value="1"/>
</dbReference>
<protein>
    <submittedName>
        <fullName evidence="2">Uncharacterized protein</fullName>
    </submittedName>
</protein>
<dbReference type="AlphaFoldDB" id="A0A5N5XBN3"/>
<sequence length="295" mass="30753">MRTKSVSPAISGRAAWYTSLGPEAREIVSRDAWGKSVRAVELNPTGIIHGAGVTSIKQDNGGNVRLTVRNEKLEQEQTITSRYVMCADGGRHFANEFGVRLQIFSVTLLSAATSVVANEVVSLYLPNWDGSVGFNGQVLGNDGPTTTYALECATKNDDCPFTDVPITIVEGPSTLMYSYPELSATANCNWGSGNKNASCTITEPGLHNSTFTTTIADPVAYYGVTITATATRASQSNSASATPKATGTSSSSPTGSSASASSDSSTSAAATSTATDNAAVSQITARAPWSWGRLL</sequence>
<dbReference type="PANTHER" id="PTHR40640">
    <property type="entry name" value="ANCHORED GLYCOPROTEIN, PUTATIVE (AFU_ORTHOLOGUE AFUA_8G04860)-RELATED"/>
    <property type="match status" value="1"/>
</dbReference>
<name>A0A5N5XBN3_9EURO</name>
<evidence type="ECO:0000313" key="2">
    <source>
        <dbReference type="EMBL" id="KAB8078119.1"/>
    </source>
</evidence>
<feature type="compositionally biased region" description="Low complexity" evidence="1">
    <location>
        <begin position="238"/>
        <end position="279"/>
    </location>
</feature>
<evidence type="ECO:0000256" key="1">
    <source>
        <dbReference type="SAM" id="MobiDB-lite"/>
    </source>
</evidence>
<organism evidence="2 3">
    <name type="scientific">Aspergillus leporis</name>
    <dbReference type="NCBI Taxonomy" id="41062"/>
    <lineage>
        <taxon>Eukaryota</taxon>
        <taxon>Fungi</taxon>
        <taxon>Dikarya</taxon>
        <taxon>Ascomycota</taxon>
        <taxon>Pezizomycotina</taxon>
        <taxon>Eurotiomycetes</taxon>
        <taxon>Eurotiomycetidae</taxon>
        <taxon>Eurotiales</taxon>
        <taxon>Aspergillaceae</taxon>
        <taxon>Aspergillus</taxon>
        <taxon>Aspergillus subgen. Circumdati</taxon>
    </lineage>
</organism>
<reference evidence="2 3" key="1">
    <citation type="submission" date="2019-04" db="EMBL/GenBank/DDBJ databases">
        <title>Friends and foes A comparative genomics study of 23 Aspergillus species from section Flavi.</title>
        <authorList>
            <consortium name="DOE Joint Genome Institute"/>
            <person name="Kjaerbolling I."/>
            <person name="Vesth T."/>
            <person name="Frisvad J.C."/>
            <person name="Nybo J.L."/>
            <person name="Theobald S."/>
            <person name="Kildgaard S."/>
            <person name="Isbrandt T."/>
            <person name="Kuo A."/>
            <person name="Sato A."/>
            <person name="Lyhne E.K."/>
            <person name="Kogle M.E."/>
            <person name="Wiebenga A."/>
            <person name="Kun R.S."/>
            <person name="Lubbers R.J."/>
            <person name="Makela M.R."/>
            <person name="Barry K."/>
            <person name="Chovatia M."/>
            <person name="Clum A."/>
            <person name="Daum C."/>
            <person name="Haridas S."/>
            <person name="He G."/>
            <person name="LaButti K."/>
            <person name="Lipzen A."/>
            <person name="Mondo S."/>
            <person name="Riley R."/>
            <person name="Salamov A."/>
            <person name="Simmons B.A."/>
            <person name="Magnuson J.K."/>
            <person name="Henrissat B."/>
            <person name="Mortensen U.H."/>
            <person name="Larsen T.O."/>
            <person name="Devries R.P."/>
            <person name="Grigoriev I.V."/>
            <person name="Machida M."/>
            <person name="Baker S.E."/>
            <person name="Andersen M.R."/>
        </authorList>
    </citation>
    <scope>NUCLEOTIDE SEQUENCE [LARGE SCALE GENOMIC DNA]</scope>
    <source>
        <strain evidence="2 3">CBS 151.66</strain>
    </source>
</reference>
<evidence type="ECO:0000313" key="3">
    <source>
        <dbReference type="Proteomes" id="UP000326565"/>
    </source>
</evidence>
<proteinExistence type="predicted"/>
<dbReference type="SUPFAM" id="SSF51905">
    <property type="entry name" value="FAD/NAD(P)-binding domain"/>
    <property type="match status" value="1"/>
</dbReference>